<dbReference type="RefSeq" id="WP_184333428.1">
    <property type="nucleotide sequence ID" value="NZ_JACHHZ010000003.1"/>
</dbReference>
<keyword evidence="6" id="KW-0472">Membrane</keyword>
<reference evidence="7 8" key="1">
    <citation type="submission" date="2020-08" db="EMBL/GenBank/DDBJ databases">
        <title>Genomic Encyclopedia of Type Strains, Phase IV (KMG-IV): sequencing the most valuable type-strain genomes for metagenomic binning, comparative biology and taxonomic classification.</title>
        <authorList>
            <person name="Goeker M."/>
        </authorList>
    </citation>
    <scope>NUCLEOTIDE SEQUENCE [LARGE SCALE GENOMIC DNA]</scope>
    <source>
        <strain evidence="7 8">DSM 26723</strain>
    </source>
</reference>
<proteinExistence type="inferred from homology"/>
<keyword evidence="3" id="KW-1003">Cell membrane</keyword>
<comment type="caution">
    <text evidence="7">The sequence shown here is derived from an EMBL/GenBank/DDBJ whole genome shotgun (WGS) entry which is preliminary data.</text>
</comment>
<evidence type="ECO:0000256" key="2">
    <source>
        <dbReference type="ARBA" id="ARBA00006228"/>
    </source>
</evidence>
<dbReference type="InterPro" id="IPR002758">
    <property type="entry name" value="Cation_antiport_E"/>
</dbReference>
<keyword evidence="4" id="KW-0812">Transmembrane</keyword>
<comment type="similarity">
    <text evidence="2">Belongs to the CPA3 antiporters (TC 2.A.63) subunit E family.</text>
</comment>
<gene>
    <name evidence="7" type="ORF">HNQ60_003172</name>
</gene>
<evidence type="ECO:0000313" key="8">
    <source>
        <dbReference type="Proteomes" id="UP000588068"/>
    </source>
</evidence>
<keyword evidence="8" id="KW-1185">Reference proteome</keyword>
<dbReference type="Pfam" id="PF01899">
    <property type="entry name" value="MNHE"/>
    <property type="match status" value="1"/>
</dbReference>
<organism evidence="7 8">
    <name type="scientific">Povalibacter uvarum</name>
    <dbReference type="NCBI Taxonomy" id="732238"/>
    <lineage>
        <taxon>Bacteria</taxon>
        <taxon>Pseudomonadati</taxon>
        <taxon>Pseudomonadota</taxon>
        <taxon>Gammaproteobacteria</taxon>
        <taxon>Steroidobacterales</taxon>
        <taxon>Steroidobacteraceae</taxon>
        <taxon>Povalibacter</taxon>
    </lineage>
</organism>
<dbReference type="AlphaFoldDB" id="A0A841HM24"/>
<comment type="subcellular location">
    <subcellularLocation>
        <location evidence="1">Cell membrane</location>
        <topology evidence="1">Multi-pass membrane protein</topology>
    </subcellularLocation>
</comment>
<dbReference type="NCBIfam" id="NF006518">
    <property type="entry name" value="PRK08965.1-2"/>
    <property type="match status" value="1"/>
</dbReference>
<name>A0A841HM24_9GAMM</name>
<accession>A0A841HM24</accession>
<dbReference type="PANTHER" id="PTHR34584:SF1">
    <property type="entry name" value="NA(+)_H(+) ANTIPORTER SUBUNIT E1"/>
    <property type="match status" value="1"/>
</dbReference>
<keyword evidence="5" id="KW-1133">Transmembrane helix</keyword>
<dbReference type="PANTHER" id="PTHR34584">
    <property type="entry name" value="NA(+)/H(+) ANTIPORTER SUBUNIT E1"/>
    <property type="match status" value="1"/>
</dbReference>
<dbReference type="Proteomes" id="UP000588068">
    <property type="component" value="Unassembled WGS sequence"/>
</dbReference>
<dbReference type="PIRSF" id="PIRSF019239">
    <property type="entry name" value="MrpE"/>
    <property type="match status" value="1"/>
</dbReference>
<dbReference type="EMBL" id="JACHHZ010000003">
    <property type="protein sequence ID" value="MBB6094291.1"/>
    <property type="molecule type" value="Genomic_DNA"/>
</dbReference>
<evidence type="ECO:0000256" key="4">
    <source>
        <dbReference type="ARBA" id="ARBA00022692"/>
    </source>
</evidence>
<evidence type="ECO:0000313" key="7">
    <source>
        <dbReference type="EMBL" id="MBB6094291.1"/>
    </source>
</evidence>
<evidence type="ECO:0000256" key="3">
    <source>
        <dbReference type="ARBA" id="ARBA00022475"/>
    </source>
</evidence>
<protein>
    <submittedName>
        <fullName evidence="7">Multicomponent K+:H+ antiporter subunit E</fullName>
    </submittedName>
</protein>
<evidence type="ECO:0000256" key="5">
    <source>
        <dbReference type="ARBA" id="ARBA00022989"/>
    </source>
</evidence>
<dbReference type="GO" id="GO:0008324">
    <property type="term" value="F:monoatomic cation transmembrane transporter activity"/>
    <property type="evidence" value="ECO:0007669"/>
    <property type="project" value="InterPro"/>
</dbReference>
<evidence type="ECO:0000256" key="6">
    <source>
        <dbReference type="ARBA" id="ARBA00023136"/>
    </source>
</evidence>
<dbReference type="GO" id="GO:0005886">
    <property type="term" value="C:plasma membrane"/>
    <property type="evidence" value="ECO:0007669"/>
    <property type="project" value="UniProtKB-SubCell"/>
</dbReference>
<evidence type="ECO:0000256" key="1">
    <source>
        <dbReference type="ARBA" id="ARBA00004651"/>
    </source>
</evidence>
<sequence length="161" mass="17923">MNRFPILLAILLFIMWLLLNNSVAPGHVVLGAVLAFFVARASHRMRPLQPRVRRLQRAVPLAGAVLIDIVRSNVAVARVVLGLTGGRKPTPGFISLPLDLRDPHGLAILAMILTATPGTVWVDLSADSSKLTLHVLDLQDEMQWVHTIKQRYERPLMEIFE</sequence>
<dbReference type="NCBIfam" id="NF006520">
    <property type="entry name" value="PRK08965.1-4"/>
    <property type="match status" value="1"/>
</dbReference>